<dbReference type="SUPFAM" id="SSF52317">
    <property type="entry name" value="Class I glutamine amidotransferase-like"/>
    <property type="match status" value="1"/>
</dbReference>
<reference evidence="1 2" key="1">
    <citation type="submission" date="2013-03" db="EMBL/GenBank/DDBJ databases">
        <title>The Genome Sequence of Phialophora europaea CBS 101466.</title>
        <authorList>
            <consortium name="The Broad Institute Genomics Platform"/>
            <person name="Cuomo C."/>
            <person name="de Hoog S."/>
            <person name="Gorbushina A."/>
            <person name="Walker B."/>
            <person name="Young S.K."/>
            <person name="Zeng Q."/>
            <person name="Gargeya S."/>
            <person name="Fitzgerald M."/>
            <person name="Haas B."/>
            <person name="Abouelleil A."/>
            <person name="Allen A.W."/>
            <person name="Alvarado L."/>
            <person name="Arachchi H.M."/>
            <person name="Berlin A.M."/>
            <person name="Chapman S.B."/>
            <person name="Gainer-Dewar J."/>
            <person name="Goldberg J."/>
            <person name="Griggs A."/>
            <person name="Gujja S."/>
            <person name="Hansen M."/>
            <person name="Howarth C."/>
            <person name="Imamovic A."/>
            <person name="Ireland A."/>
            <person name="Larimer J."/>
            <person name="McCowan C."/>
            <person name="Murphy C."/>
            <person name="Pearson M."/>
            <person name="Poon T.W."/>
            <person name="Priest M."/>
            <person name="Roberts A."/>
            <person name="Saif S."/>
            <person name="Shea T."/>
            <person name="Sisk P."/>
            <person name="Sykes S."/>
            <person name="Wortman J."/>
            <person name="Nusbaum C."/>
            <person name="Birren B."/>
        </authorList>
    </citation>
    <scope>NUCLEOTIDE SEQUENCE [LARGE SCALE GENOMIC DNA]</scope>
    <source>
        <strain evidence="1 2">CBS 101466</strain>
    </source>
</reference>
<dbReference type="RefSeq" id="XP_008715646.1">
    <property type="nucleotide sequence ID" value="XM_008717424.1"/>
</dbReference>
<dbReference type="eggNOG" id="ENOG502SNXF">
    <property type="taxonomic scope" value="Eukaryota"/>
</dbReference>
<dbReference type="Gene3D" id="3.40.50.880">
    <property type="match status" value="1"/>
</dbReference>
<dbReference type="VEuPathDB" id="FungiDB:HMPREF1541_03072"/>
<dbReference type="HOGENOM" id="CLU_000445_44_8_1"/>
<evidence type="ECO:0008006" key="3">
    <source>
        <dbReference type="Google" id="ProtNLM"/>
    </source>
</evidence>
<accession>W2RXF8</accession>
<dbReference type="PANTHER" id="PTHR43130">
    <property type="entry name" value="ARAC-FAMILY TRANSCRIPTIONAL REGULATOR"/>
    <property type="match status" value="1"/>
</dbReference>
<dbReference type="Proteomes" id="UP000030752">
    <property type="component" value="Unassembled WGS sequence"/>
</dbReference>
<dbReference type="InterPro" id="IPR052158">
    <property type="entry name" value="INH-QAR"/>
</dbReference>
<dbReference type="GeneID" id="19970411"/>
<dbReference type="STRING" id="1220924.W2RXF8"/>
<dbReference type="OrthoDB" id="5424793at2759"/>
<keyword evidence="2" id="KW-1185">Reference proteome</keyword>
<dbReference type="InterPro" id="IPR029062">
    <property type="entry name" value="Class_I_gatase-like"/>
</dbReference>
<dbReference type="AlphaFoldDB" id="W2RXF8"/>
<protein>
    <recommendedName>
        <fullName evidence="3">DJ-1/PfpI domain-containing protein</fullName>
    </recommendedName>
</protein>
<dbReference type="InParanoid" id="W2RXF8"/>
<evidence type="ECO:0000313" key="2">
    <source>
        <dbReference type="Proteomes" id="UP000030752"/>
    </source>
</evidence>
<evidence type="ECO:0000313" key="1">
    <source>
        <dbReference type="EMBL" id="ETN41137.1"/>
    </source>
</evidence>
<sequence>MSPPTPPASSTLNIGVLFFDDVQLLDVAPIDLFAMCTKTYLQACDLPAPLVSRGLDVLNVYFIAQGVPEPPAFSSSSPSPGTSAVPTAPYPAPPATHLLPTTPGLNLSIALTHPLSSPLVAPGSLDILFVPGPNPKTVPSEAHNAFLRGHAAAPRTHILVVCTGIFAVGHSGILDGRECTGPRPLVDMKLRGMFPKAKWRDDRRWVVDRSQKGGVAGKGEEGGKQRGELWSTGGISNGMDMVAAYLKEKMSGELAELVCTFAEVEDRGQVYGQGKAMMGAGFGWLVLRSLWARLWGRESLKRA</sequence>
<gene>
    <name evidence="1" type="ORF">HMPREF1541_03072</name>
</gene>
<organism evidence="1 2">
    <name type="scientific">Cyphellophora europaea (strain CBS 101466)</name>
    <name type="common">Phialophora europaea</name>
    <dbReference type="NCBI Taxonomy" id="1220924"/>
    <lineage>
        <taxon>Eukaryota</taxon>
        <taxon>Fungi</taxon>
        <taxon>Dikarya</taxon>
        <taxon>Ascomycota</taxon>
        <taxon>Pezizomycotina</taxon>
        <taxon>Eurotiomycetes</taxon>
        <taxon>Chaetothyriomycetidae</taxon>
        <taxon>Chaetothyriales</taxon>
        <taxon>Cyphellophoraceae</taxon>
        <taxon>Cyphellophora</taxon>
    </lineage>
</organism>
<dbReference type="EMBL" id="KB822719">
    <property type="protein sequence ID" value="ETN41137.1"/>
    <property type="molecule type" value="Genomic_DNA"/>
</dbReference>
<proteinExistence type="predicted"/>
<dbReference type="PANTHER" id="PTHR43130:SF7">
    <property type="entry name" value="DJ-1_PFPI DOMAIN-CONTAINING PROTEIN"/>
    <property type="match status" value="1"/>
</dbReference>
<name>W2RXF8_CYPE1</name>